<name>A0A0F9WXL0_9ZZZZ</name>
<organism evidence="1">
    <name type="scientific">marine sediment metagenome</name>
    <dbReference type="NCBI Taxonomy" id="412755"/>
    <lineage>
        <taxon>unclassified sequences</taxon>
        <taxon>metagenomes</taxon>
        <taxon>ecological metagenomes</taxon>
    </lineage>
</organism>
<proteinExistence type="predicted"/>
<gene>
    <name evidence="1" type="ORF">LCGC14_0220270</name>
</gene>
<accession>A0A0F9WXL0</accession>
<sequence>MFSGCELNECGHTPDGLRVRAITDAMGAQVVVTNDLEPDKDSLLTKPLENHKTAIVLGESVARNGISVYEGWRGPIGTVFEFVEVMAHDYLRKRNGHTK</sequence>
<dbReference type="EMBL" id="LAZR01000105">
    <property type="protein sequence ID" value="KKN91161.1"/>
    <property type="molecule type" value="Genomic_DNA"/>
</dbReference>
<dbReference type="AlphaFoldDB" id="A0A0F9WXL0"/>
<reference evidence="1" key="1">
    <citation type="journal article" date="2015" name="Nature">
        <title>Complex archaea that bridge the gap between prokaryotes and eukaryotes.</title>
        <authorList>
            <person name="Spang A."/>
            <person name="Saw J.H."/>
            <person name="Jorgensen S.L."/>
            <person name="Zaremba-Niedzwiedzka K."/>
            <person name="Martijn J."/>
            <person name="Lind A.E."/>
            <person name="van Eijk R."/>
            <person name="Schleper C."/>
            <person name="Guy L."/>
            <person name="Ettema T.J."/>
        </authorList>
    </citation>
    <scope>NUCLEOTIDE SEQUENCE</scope>
</reference>
<protein>
    <submittedName>
        <fullName evidence="1">Uncharacterized protein</fullName>
    </submittedName>
</protein>
<comment type="caution">
    <text evidence="1">The sequence shown here is derived from an EMBL/GenBank/DDBJ whole genome shotgun (WGS) entry which is preliminary data.</text>
</comment>
<evidence type="ECO:0000313" key="1">
    <source>
        <dbReference type="EMBL" id="KKN91161.1"/>
    </source>
</evidence>